<dbReference type="RefSeq" id="WP_163392863.1">
    <property type="nucleotide sequence ID" value="NZ_BMKP01000001.1"/>
</dbReference>
<evidence type="ECO:0000313" key="2">
    <source>
        <dbReference type="Proteomes" id="UP000655016"/>
    </source>
</evidence>
<organism evidence="1 2">
    <name type="scientific">Flavobacterium limi</name>
    <dbReference type="NCBI Taxonomy" id="2045105"/>
    <lineage>
        <taxon>Bacteria</taxon>
        <taxon>Pseudomonadati</taxon>
        <taxon>Bacteroidota</taxon>
        <taxon>Flavobacteriia</taxon>
        <taxon>Flavobacteriales</taxon>
        <taxon>Flavobacteriaceae</taxon>
        <taxon>Flavobacterium</taxon>
    </lineage>
</organism>
<evidence type="ECO:0000313" key="1">
    <source>
        <dbReference type="EMBL" id="GGE96163.1"/>
    </source>
</evidence>
<reference evidence="2" key="1">
    <citation type="journal article" date="2019" name="Int. J. Syst. Evol. Microbiol.">
        <title>The Global Catalogue of Microorganisms (GCM) 10K type strain sequencing project: providing services to taxonomists for standard genome sequencing and annotation.</title>
        <authorList>
            <consortium name="The Broad Institute Genomics Platform"/>
            <consortium name="The Broad Institute Genome Sequencing Center for Infectious Disease"/>
            <person name="Wu L."/>
            <person name="Ma J."/>
        </authorList>
    </citation>
    <scope>NUCLEOTIDE SEQUENCE [LARGE SCALE GENOMIC DNA]</scope>
    <source>
        <strain evidence="2">CGMCC 1.16060</strain>
    </source>
</reference>
<dbReference type="EMBL" id="BMKP01000001">
    <property type="protein sequence ID" value="GGE96163.1"/>
    <property type="molecule type" value="Genomic_DNA"/>
</dbReference>
<protein>
    <submittedName>
        <fullName evidence="1">Uncharacterized protein</fullName>
    </submittedName>
</protein>
<comment type="caution">
    <text evidence="1">The sequence shown here is derived from an EMBL/GenBank/DDBJ whole genome shotgun (WGS) entry which is preliminary data.</text>
</comment>
<dbReference type="Proteomes" id="UP000655016">
    <property type="component" value="Unassembled WGS sequence"/>
</dbReference>
<keyword evidence="2" id="KW-1185">Reference proteome</keyword>
<proteinExistence type="predicted"/>
<sequence>MKRIFFISLIIIAIYTFKQLVYKPYAWKKAMNTPEHKLQLGSFIFSKQRGHNGSQSFENKYFIFKVTEINCDYVRLSVIRQLSQKDKLLQSDFSTTKDLFKDLKQTIHNIQITAILSEDLYKGGSSFTINDSLLDKYPALEKSRYYYEDIPKDRKNIILTTDANNLSNYFNMIYSKNEIIKNGRLVPYTLKDNNEVQLSEQLSESIDLILN</sequence>
<name>A0ABQ1TIW0_9FLAO</name>
<accession>A0ABQ1TIW0</accession>
<gene>
    <name evidence="1" type="ORF">GCM10011518_01820</name>
</gene>